<accession>A0ABU2CA87</accession>
<keyword evidence="1" id="KW-0547">Nucleotide-binding</keyword>
<dbReference type="EMBL" id="JAVDXT010000002">
    <property type="protein sequence ID" value="MDR7378260.1"/>
    <property type="molecule type" value="Genomic_DNA"/>
</dbReference>
<proteinExistence type="predicted"/>
<protein>
    <recommendedName>
        <fullName evidence="1">Cyclic diguanosine monophosphate-binding protein</fullName>
        <shortName evidence="1">c-di-GMP-binding protein</shortName>
    </recommendedName>
    <alternativeName>
        <fullName evidence="1">Pilz domain-containing protein</fullName>
    </alternativeName>
</protein>
<dbReference type="InterPro" id="IPR009875">
    <property type="entry name" value="PilZ_domain"/>
</dbReference>
<evidence type="ECO:0000256" key="1">
    <source>
        <dbReference type="PIRNR" id="PIRNR028141"/>
    </source>
</evidence>
<gene>
    <name evidence="3" type="ORF">J2X19_002939</name>
</gene>
<organism evidence="3 4">
    <name type="scientific">Rhodoferax ferrireducens</name>
    <dbReference type="NCBI Taxonomy" id="192843"/>
    <lineage>
        <taxon>Bacteria</taxon>
        <taxon>Pseudomonadati</taxon>
        <taxon>Pseudomonadota</taxon>
        <taxon>Betaproteobacteria</taxon>
        <taxon>Burkholderiales</taxon>
        <taxon>Comamonadaceae</taxon>
        <taxon>Rhodoferax</taxon>
    </lineage>
</organism>
<dbReference type="Proteomes" id="UP001180487">
    <property type="component" value="Unassembled WGS sequence"/>
</dbReference>
<reference evidence="3 4" key="1">
    <citation type="submission" date="2023-07" db="EMBL/GenBank/DDBJ databases">
        <title>Sorghum-associated microbial communities from plants grown in Nebraska, USA.</title>
        <authorList>
            <person name="Schachtman D."/>
        </authorList>
    </citation>
    <scope>NUCLEOTIDE SEQUENCE [LARGE SCALE GENOMIC DNA]</scope>
    <source>
        <strain evidence="3 4">BE313</strain>
    </source>
</reference>
<evidence type="ECO:0000313" key="4">
    <source>
        <dbReference type="Proteomes" id="UP001180487"/>
    </source>
</evidence>
<keyword evidence="1" id="KW-0973">c-di-GMP</keyword>
<name>A0ABU2CA87_9BURK</name>
<evidence type="ECO:0000313" key="3">
    <source>
        <dbReference type="EMBL" id="MDR7378260.1"/>
    </source>
</evidence>
<dbReference type="SUPFAM" id="SSF141371">
    <property type="entry name" value="PilZ domain-like"/>
    <property type="match status" value="1"/>
</dbReference>
<comment type="caution">
    <text evidence="3">The sequence shown here is derived from an EMBL/GenBank/DDBJ whole genome shotgun (WGS) entry which is preliminary data.</text>
</comment>
<feature type="domain" description="PilZ" evidence="2">
    <location>
        <begin position="4"/>
        <end position="101"/>
    </location>
</feature>
<dbReference type="RefSeq" id="WP_116606521.1">
    <property type="nucleotide sequence ID" value="NZ_JAVDXT010000002.1"/>
</dbReference>
<dbReference type="PIRSF" id="PIRSF028141">
    <property type="entry name" value="C-di-GMP_BP_PA4608"/>
    <property type="match status" value="1"/>
</dbReference>
<evidence type="ECO:0000259" key="2">
    <source>
        <dbReference type="Pfam" id="PF07238"/>
    </source>
</evidence>
<dbReference type="InterPro" id="IPR027021">
    <property type="entry name" value="C-di-GMP_BP_PA4608"/>
</dbReference>
<comment type="subunit">
    <text evidence="1">Monomer in both c-di-GMP-bound and free forms.</text>
</comment>
<comment type="function">
    <text evidence="1">Binds the second messenger bis-(3'-5') cyclic dimeric guanosine monophosphate (c-di-GMP). Can bind two c-di-GMP molecules per monomer. May play a role in bacterial second-messenger regulated processes. Binding to c-di-GMP induces a conformational change of the C- and N-termini resulting in the exposure of a highly negative surface on one side of the protein to a possible effector protein.</text>
</comment>
<dbReference type="Pfam" id="PF07238">
    <property type="entry name" value="PilZ"/>
    <property type="match status" value="1"/>
</dbReference>
<sequence>MPTERRHFVRVAFDAPAFLATPSALIEVEVVDLSFKGALVRIASPSALRVGMHTQLSITLAVMEVGIIMTTEVAHIDGNQVGLLCRSIDLDSMTHLRRLIELQLNDPTLLEREFKALVSN</sequence>
<dbReference type="Gene3D" id="2.40.10.220">
    <property type="entry name" value="predicted glycosyltransferase like domains"/>
    <property type="match status" value="1"/>
</dbReference>
<keyword evidence="4" id="KW-1185">Reference proteome</keyword>